<reference evidence="1" key="1">
    <citation type="submission" date="2014-11" db="EMBL/GenBank/DDBJ databases">
        <authorList>
            <person name="Amaro Gonzalez C."/>
        </authorList>
    </citation>
    <scope>NUCLEOTIDE SEQUENCE</scope>
</reference>
<name>A0A0E9UUM5_ANGAN</name>
<organism evidence="1">
    <name type="scientific">Anguilla anguilla</name>
    <name type="common">European freshwater eel</name>
    <name type="synonym">Muraena anguilla</name>
    <dbReference type="NCBI Taxonomy" id="7936"/>
    <lineage>
        <taxon>Eukaryota</taxon>
        <taxon>Metazoa</taxon>
        <taxon>Chordata</taxon>
        <taxon>Craniata</taxon>
        <taxon>Vertebrata</taxon>
        <taxon>Euteleostomi</taxon>
        <taxon>Actinopterygii</taxon>
        <taxon>Neopterygii</taxon>
        <taxon>Teleostei</taxon>
        <taxon>Anguilliformes</taxon>
        <taxon>Anguillidae</taxon>
        <taxon>Anguilla</taxon>
    </lineage>
</organism>
<sequence length="23" mass="2917">MWYPPCHLPYITVRTDVQQREQR</sequence>
<dbReference type="AlphaFoldDB" id="A0A0E9UUM5"/>
<evidence type="ECO:0000313" key="1">
    <source>
        <dbReference type="EMBL" id="JAH68890.1"/>
    </source>
</evidence>
<protein>
    <submittedName>
        <fullName evidence="1">Uncharacterized protein</fullName>
    </submittedName>
</protein>
<accession>A0A0E9UUM5</accession>
<proteinExistence type="predicted"/>
<dbReference type="EMBL" id="GBXM01039687">
    <property type="protein sequence ID" value="JAH68890.1"/>
    <property type="molecule type" value="Transcribed_RNA"/>
</dbReference>
<reference evidence="1" key="2">
    <citation type="journal article" date="2015" name="Fish Shellfish Immunol.">
        <title>Early steps in the European eel (Anguilla anguilla)-Vibrio vulnificus interaction in the gills: Role of the RtxA13 toxin.</title>
        <authorList>
            <person name="Callol A."/>
            <person name="Pajuelo D."/>
            <person name="Ebbesson L."/>
            <person name="Teles M."/>
            <person name="MacKenzie S."/>
            <person name="Amaro C."/>
        </authorList>
    </citation>
    <scope>NUCLEOTIDE SEQUENCE</scope>
</reference>